<dbReference type="KEGG" id="dpd:Deipe_1900"/>
<keyword evidence="4" id="KW-1185">Reference proteome</keyword>
<organism evidence="3 4">
    <name type="scientific">Deinococcus peraridilitoris (strain DSM 19664 / LMG 22246 / CIP 109416 / KR-200)</name>
    <dbReference type="NCBI Taxonomy" id="937777"/>
    <lineage>
        <taxon>Bacteria</taxon>
        <taxon>Thermotogati</taxon>
        <taxon>Deinococcota</taxon>
        <taxon>Deinococci</taxon>
        <taxon>Deinococcales</taxon>
        <taxon>Deinococcaceae</taxon>
        <taxon>Deinococcus</taxon>
    </lineage>
</organism>
<dbReference type="PATRIC" id="fig|937777.3.peg.1901"/>
<dbReference type="HOGENOM" id="CLU_318258_0_0_0"/>
<gene>
    <name evidence="3" type="ordered locus">Deipe_1900</name>
</gene>
<evidence type="ECO:0000259" key="2">
    <source>
        <dbReference type="Pfam" id="PF07510"/>
    </source>
</evidence>
<dbReference type="Pfam" id="PF03235">
    <property type="entry name" value="GmrSD_N"/>
    <property type="match status" value="1"/>
</dbReference>
<dbReference type="RefSeq" id="WP_015235713.1">
    <property type="nucleotide sequence ID" value="NC_019793.1"/>
</dbReference>
<feature type="domain" description="GmrSD restriction endonucleases C-terminal" evidence="2">
    <location>
        <begin position="444"/>
        <end position="588"/>
    </location>
</feature>
<dbReference type="InterPro" id="IPR011089">
    <property type="entry name" value="GmrSD_C"/>
</dbReference>
<feature type="domain" description="GmrSD restriction endonucleases N-terminal" evidence="1">
    <location>
        <begin position="9"/>
        <end position="245"/>
    </location>
</feature>
<dbReference type="EMBL" id="CP003382">
    <property type="protein sequence ID" value="AFZ67408.1"/>
    <property type="molecule type" value="Genomic_DNA"/>
</dbReference>
<dbReference type="PANTHER" id="PTHR35149">
    <property type="entry name" value="SLL5132 PROTEIN"/>
    <property type="match status" value="1"/>
</dbReference>
<dbReference type="eggNOG" id="COG1479">
    <property type="taxonomic scope" value="Bacteria"/>
</dbReference>
<dbReference type="PANTHER" id="PTHR35149:SF1">
    <property type="entry name" value="DUF5655 DOMAIN-CONTAINING PROTEIN"/>
    <property type="match status" value="1"/>
</dbReference>
<proteinExistence type="predicted"/>
<dbReference type="AlphaFoldDB" id="L0A0I8"/>
<accession>L0A0I8</accession>
<dbReference type="REBASE" id="57690">
    <property type="entry name" value="Dpe19664GmrSDP"/>
</dbReference>
<dbReference type="Proteomes" id="UP000010467">
    <property type="component" value="Chromosome"/>
</dbReference>
<evidence type="ECO:0000313" key="3">
    <source>
        <dbReference type="EMBL" id="AFZ67408.1"/>
    </source>
</evidence>
<evidence type="ECO:0000259" key="1">
    <source>
        <dbReference type="Pfam" id="PF03235"/>
    </source>
</evidence>
<evidence type="ECO:0008006" key="5">
    <source>
        <dbReference type="Google" id="ProtNLM"/>
    </source>
</evidence>
<dbReference type="Pfam" id="PF07510">
    <property type="entry name" value="GmrSD_C"/>
    <property type="match status" value="1"/>
</dbReference>
<protein>
    <recommendedName>
        <fullName evidence="5">DUF262 domain-containing protein</fullName>
    </recommendedName>
</protein>
<reference evidence="4" key="1">
    <citation type="submission" date="2012-03" db="EMBL/GenBank/DDBJ databases">
        <title>Complete sequence of chromosome of Deinococcus peraridilitoris DSM 19664.</title>
        <authorList>
            <person name="Lucas S."/>
            <person name="Copeland A."/>
            <person name="Lapidus A."/>
            <person name="Glavina del Rio T."/>
            <person name="Dalin E."/>
            <person name="Tice H."/>
            <person name="Bruce D."/>
            <person name="Goodwin L."/>
            <person name="Pitluck S."/>
            <person name="Peters L."/>
            <person name="Mikhailova N."/>
            <person name="Lu M."/>
            <person name="Kyrpides N."/>
            <person name="Mavromatis K."/>
            <person name="Ivanova N."/>
            <person name="Brettin T."/>
            <person name="Detter J.C."/>
            <person name="Han C."/>
            <person name="Larimer F."/>
            <person name="Land M."/>
            <person name="Hauser L."/>
            <person name="Markowitz V."/>
            <person name="Cheng J.-F."/>
            <person name="Hugenholtz P."/>
            <person name="Woyke T."/>
            <person name="Wu D."/>
            <person name="Pukall R."/>
            <person name="Steenblock K."/>
            <person name="Brambilla E."/>
            <person name="Klenk H.-P."/>
            <person name="Eisen J.A."/>
        </authorList>
    </citation>
    <scope>NUCLEOTIDE SEQUENCE [LARGE SCALE GENOMIC DNA]</scope>
    <source>
        <strain evidence="4">DSM 19664 / LMG 22246 / CIP 109416 / KR-200</strain>
    </source>
</reference>
<dbReference type="InterPro" id="IPR004919">
    <property type="entry name" value="GmrSD_N"/>
</dbReference>
<name>L0A0I8_DEIPD</name>
<evidence type="ECO:0000313" key="4">
    <source>
        <dbReference type="Proteomes" id="UP000010467"/>
    </source>
</evidence>
<sequence>MRPDKQGLYELFERQERYTVPLYQRRYVWSQDRQWEPLWSDIRSRAEAVIEGGRIRPHFLGAIVLSPVRTFGRELHAKEVIDGQQRLTTFQLFLAAFRDISRDADPDLHAELVNLTDNSVGRKREEERFKVWPTRFDQPAFQRVLLSGDPQDVSSWVNGLRDSFTHVPRVALAYLYFHHQLREWFEGNGREGMNRLEALYEALRRHLQVVTIDLEEDDDPQVIFETLNARGERLLPSDLVRNHIFSRAAREESDVQRLYDTYWAEFDRENGFWRKEVQRGRLKRENLSWFLQHLLTFKLGEDIGEAHLFDAFKRWWSGSYANGRTEEGLQELQRQGEAYRRLAEPDASSRLGVLARRLDSLDISTLHPLLMYLLTDAGTDNHQLEMILADLESFVVRRFVVGLNSKNYNRLFVTLIQSLRDQGGAPHPLVRSFLNAGEGDSVRWPGDAEFRQSFLYDPAYLRLRPRGVATVLEALDVHLTTGKQEKLLLADRPSVEHVLPRKWHDNWSPPMAREGVADPEAWRNRILHSFGNLTLLTKSLNSSVSNASYEVKRPRIAQQSALRLNVFFQDQNSWDEDVIESRGLSLFEVAQQVWPHPGEFRAEPGRSLAAFVSPDTAVRQAAGLVADILPPGLTVSTSREGFRIHHSGWPKRLHYAVRTVDEDERIRVALYNTLPDADSRKEIAASAMQDLKPLVELDFSEQELLFGRDEWWVWLTVMFEAETSADRLVTALLHLIGVTSPRISQLLGTAVPTPRDAARPALDLATQALLERLPKGYTLNRDNIRENRHYRKVYCSKWPRSIHLELLDGSVEGILLVSFHDETGRKHPAKERMWGAYREVHHLAVEHFREFEVRSGSFNGSGDWQWLDVRVPIETAPEAVAEVMLRLLHLVEPVVTGALRGSEHQEGEPSHEVS</sequence>
<dbReference type="STRING" id="937777.Deipe_1900"/>